<feature type="transmembrane region" description="Helical" evidence="6">
    <location>
        <begin position="340"/>
        <end position="359"/>
    </location>
</feature>
<keyword evidence="5 6" id="KW-0472">Membrane</keyword>
<dbReference type="KEGG" id="mtt:Ftrac_0897"/>
<feature type="transmembrane region" description="Helical" evidence="6">
    <location>
        <begin position="40"/>
        <end position="60"/>
    </location>
</feature>
<reference evidence="7 8" key="1">
    <citation type="journal article" date="2011" name="Stand. Genomic Sci.">
        <title>Complete genome sequence of Marivirga tractuosa type strain (H-43).</title>
        <authorList>
            <person name="Pagani I."/>
            <person name="Chertkov O."/>
            <person name="Lapidus A."/>
            <person name="Lucas S."/>
            <person name="Del Rio T.G."/>
            <person name="Tice H."/>
            <person name="Copeland A."/>
            <person name="Cheng J.F."/>
            <person name="Nolan M."/>
            <person name="Saunders E."/>
            <person name="Pitluck S."/>
            <person name="Held B."/>
            <person name="Goodwin L."/>
            <person name="Liolios K."/>
            <person name="Ovchinikova G."/>
            <person name="Ivanova N."/>
            <person name="Mavromatis K."/>
            <person name="Pati A."/>
            <person name="Chen A."/>
            <person name="Palaniappan K."/>
            <person name="Land M."/>
            <person name="Hauser L."/>
            <person name="Jeffries C.D."/>
            <person name="Detter J.C."/>
            <person name="Han C."/>
            <person name="Tapia R."/>
            <person name="Ngatchou-Djao O.D."/>
            <person name="Rohde M."/>
            <person name="Goker M."/>
            <person name="Spring S."/>
            <person name="Sikorski J."/>
            <person name="Woyke T."/>
            <person name="Bristow J."/>
            <person name="Eisen J.A."/>
            <person name="Markowitz V."/>
            <person name="Hugenholtz P."/>
            <person name="Klenk H.P."/>
            <person name="Kyrpides N.C."/>
        </authorList>
    </citation>
    <scope>NUCLEOTIDE SEQUENCE [LARGE SCALE GENOMIC DNA]</scope>
    <source>
        <strain evidence="8">ATCC 23168 / DSM 4126 / NBRC 15989 / NCIMB 1408 / VKM B-1430 / H-43</strain>
    </source>
</reference>
<name>E4TT51_MARTH</name>
<feature type="transmembrane region" description="Helical" evidence="6">
    <location>
        <begin position="454"/>
        <end position="475"/>
    </location>
</feature>
<accession>E4TT51</accession>
<dbReference type="GO" id="GO:0005886">
    <property type="term" value="C:plasma membrane"/>
    <property type="evidence" value="ECO:0007669"/>
    <property type="project" value="UniProtKB-SubCell"/>
</dbReference>
<keyword evidence="4 6" id="KW-1133">Transmembrane helix</keyword>
<feature type="transmembrane region" description="Helical" evidence="6">
    <location>
        <begin position="308"/>
        <end position="328"/>
    </location>
</feature>
<keyword evidence="2" id="KW-1003">Cell membrane</keyword>
<evidence type="ECO:0000313" key="7">
    <source>
        <dbReference type="EMBL" id="ADR20899.1"/>
    </source>
</evidence>
<evidence type="ECO:0000256" key="4">
    <source>
        <dbReference type="ARBA" id="ARBA00022989"/>
    </source>
</evidence>
<proteinExistence type="predicted"/>
<feature type="transmembrane region" description="Helical" evidence="6">
    <location>
        <begin position="248"/>
        <end position="269"/>
    </location>
</feature>
<feature type="transmembrane region" description="Helical" evidence="6">
    <location>
        <begin position="12"/>
        <end position="34"/>
    </location>
</feature>
<evidence type="ECO:0000313" key="8">
    <source>
        <dbReference type="Proteomes" id="UP000008720"/>
    </source>
</evidence>
<dbReference type="OrthoDB" id="88014at2"/>
<protein>
    <submittedName>
        <fullName evidence="7">Polysaccharide biosynthesis protein</fullName>
    </submittedName>
</protein>
<feature type="transmembrane region" description="Helical" evidence="6">
    <location>
        <begin position="371"/>
        <end position="391"/>
    </location>
</feature>
<dbReference type="AlphaFoldDB" id="E4TT51"/>
<dbReference type="PANTHER" id="PTHR30250">
    <property type="entry name" value="PST FAMILY PREDICTED COLANIC ACID TRANSPORTER"/>
    <property type="match status" value="1"/>
</dbReference>
<dbReference type="STRING" id="643867.Ftrac_0897"/>
<dbReference type="InterPro" id="IPR050833">
    <property type="entry name" value="Poly_Biosynth_Transport"/>
</dbReference>
<keyword evidence="3 6" id="KW-0812">Transmembrane</keyword>
<dbReference type="PANTHER" id="PTHR30250:SF11">
    <property type="entry name" value="O-ANTIGEN TRANSPORTER-RELATED"/>
    <property type="match status" value="1"/>
</dbReference>
<dbReference type="Proteomes" id="UP000008720">
    <property type="component" value="Chromosome"/>
</dbReference>
<feature type="transmembrane region" description="Helical" evidence="6">
    <location>
        <begin position="428"/>
        <end position="448"/>
    </location>
</feature>
<feature type="transmembrane region" description="Helical" evidence="6">
    <location>
        <begin position="183"/>
        <end position="201"/>
    </location>
</feature>
<evidence type="ECO:0000256" key="6">
    <source>
        <dbReference type="SAM" id="Phobius"/>
    </source>
</evidence>
<dbReference type="RefSeq" id="WP_013453050.1">
    <property type="nucleotide sequence ID" value="NC_014759.1"/>
</dbReference>
<organism evidence="7 8">
    <name type="scientific">Marivirga tractuosa (strain ATCC 23168 / DSM 4126 / NBRC 15989 / NCIMB 1408 / VKM B-1430 / H-43)</name>
    <name type="common">Microscilla tractuosa</name>
    <name type="synonym">Flexibacter tractuosus</name>
    <dbReference type="NCBI Taxonomy" id="643867"/>
    <lineage>
        <taxon>Bacteria</taxon>
        <taxon>Pseudomonadati</taxon>
        <taxon>Bacteroidota</taxon>
        <taxon>Cytophagia</taxon>
        <taxon>Cytophagales</taxon>
        <taxon>Marivirgaceae</taxon>
        <taxon>Marivirga</taxon>
    </lineage>
</organism>
<evidence type="ECO:0000256" key="3">
    <source>
        <dbReference type="ARBA" id="ARBA00022692"/>
    </source>
</evidence>
<evidence type="ECO:0000256" key="1">
    <source>
        <dbReference type="ARBA" id="ARBA00004651"/>
    </source>
</evidence>
<evidence type="ECO:0000256" key="2">
    <source>
        <dbReference type="ARBA" id="ARBA00022475"/>
    </source>
</evidence>
<feature type="transmembrane region" description="Helical" evidence="6">
    <location>
        <begin position="81"/>
        <end position="102"/>
    </location>
</feature>
<dbReference type="eggNOG" id="COG2244">
    <property type="taxonomic scope" value="Bacteria"/>
</dbReference>
<feature type="transmembrane region" description="Helical" evidence="6">
    <location>
        <begin position="222"/>
        <end position="242"/>
    </location>
</feature>
<keyword evidence="8" id="KW-1185">Reference proteome</keyword>
<dbReference type="HOGENOM" id="CLU_041533_1_0_10"/>
<sequence length="494" mass="55765">MGVIIKQSAYASIINYIGVAVGAVNMIFLFPEFLGQEGLGLYKAVISMAIVLSPFAQVGLARSTLRYFPRFNKGPNSSGRFFTFVLILAFFTISLFIGLFQLVDQWVFGFFEKNAAELIDQYWLIIILAAVMVYISIFEAYFKAQLNVVIPTFMREFFLRILSSLLAFIYFLDIISFEWFLRLSIATYALSLVLLIVILLFKGQLHFNFSIFHLKTPFIKEMMKYAVFIMAGAIGAVIVLQIDQLMVTGFLGLKENAIYVIAFFMGTVIEIPKRSISQMSDAIIANAFENERLDEVKKIYKQSSINQLILGSFVFILVVINLDNIYAIMPKGDVYSSGKWIVVLVGLSKLIDMGFGVNSEIIISSKHYKSNIYFVLILAALTIGLNVLLIPKYGLTGAALATFTSVFLFNLIKMIYIYYILQFQPFSIHTLTTIVLSGLCFYIMSILPQLSNPILNGAYLTILTFVIFGILMLVFKPSKEITKIIQPIRDKLKL</sequence>
<feature type="transmembrane region" description="Helical" evidence="6">
    <location>
        <begin position="122"/>
        <end position="142"/>
    </location>
</feature>
<dbReference type="EMBL" id="CP002349">
    <property type="protein sequence ID" value="ADR20899.1"/>
    <property type="molecule type" value="Genomic_DNA"/>
</dbReference>
<evidence type="ECO:0000256" key="5">
    <source>
        <dbReference type="ARBA" id="ARBA00023136"/>
    </source>
</evidence>
<feature type="transmembrane region" description="Helical" evidence="6">
    <location>
        <begin position="397"/>
        <end position="421"/>
    </location>
</feature>
<comment type="subcellular location">
    <subcellularLocation>
        <location evidence="1">Cell membrane</location>
        <topology evidence="1">Multi-pass membrane protein</topology>
    </subcellularLocation>
</comment>
<feature type="transmembrane region" description="Helical" evidence="6">
    <location>
        <begin position="157"/>
        <end position="177"/>
    </location>
</feature>
<gene>
    <name evidence="7" type="ordered locus">Ftrac_0897</name>
</gene>